<proteinExistence type="predicted"/>
<gene>
    <name evidence="6" type="ORF">DGYR_LOCUS8262</name>
</gene>
<keyword evidence="4" id="KW-0732">Signal</keyword>
<evidence type="ECO:0000259" key="5">
    <source>
        <dbReference type="PROSITE" id="PS50041"/>
    </source>
</evidence>
<dbReference type="CDD" id="cd00037">
    <property type="entry name" value="CLECT"/>
    <property type="match status" value="2"/>
</dbReference>
<dbReference type="Pfam" id="PF00059">
    <property type="entry name" value="Lectin_C"/>
    <property type="match status" value="2"/>
</dbReference>
<feature type="transmembrane region" description="Helical" evidence="3">
    <location>
        <begin position="479"/>
        <end position="502"/>
    </location>
</feature>
<dbReference type="PROSITE" id="PS00615">
    <property type="entry name" value="C_TYPE_LECTIN_1"/>
    <property type="match status" value="1"/>
</dbReference>
<keyword evidence="7" id="KW-1185">Reference proteome</keyword>
<dbReference type="InterPro" id="IPR001304">
    <property type="entry name" value="C-type_lectin-like"/>
</dbReference>
<name>A0A7I8VWF1_9ANNE</name>
<dbReference type="SUPFAM" id="SSF56436">
    <property type="entry name" value="C-type lectin-like"/>
    <property type="match status" value="2"/>
</dbReference>
<dbReference type="OrthoDB" id="6051775at2759"/>
<dbReference type="InterPro" id="IPR050801">
    <property type="entry name" value="Ca-Dep_Lectins_ImmuneDev"/>
</dbReference>
<dbReference type="AlphaFoldDB" id="A0A7I8VWF1"/>
<feature type="compositionally biased region" description="Polar residues" evidence="2">
    <location>
        <begin position="519"/>
        <end position="537"/>
    </location>
</feature>
<sequence>MYQKTLIWTLLGINFMFSVNCECPAGFTQRNSFCFNFHTEKANWQSANEICRQNGAMLIEMDTQEKIDNFKNLFSNEDNEFWIGATGYFTNWMNLYNGNFLRDQSCHHISEHSFYFKSNFSPSARNKDDCVNQCKQNGYFYAGYYNDGECHCGHRNFAERPYVADISMSQCLSSRTNVFHLFIVNGDFVRWRSGQPNDNQGYQECAFFQKDNSGVLSDEKCNKNKRYICDLPKEQCTNEADSSKTIRNDRCLLLSPHNGGITTYFQATNKCSGRNGRLFVPLVDTDYEDLVDLLNRGRHSEAWVGITRRKWIWSTSKKTMIENIWSTNTNWLTKFFRKKCMLTKKEQNNDLAWLTDDCEVNKSFACEFVEVITTQQTTTEDVATTKLSTEDASSTVTSFTQSSTVNYSMSTNYTLNYTITQNVTSENVTQNATLVNTTVIMTTPVQTTEERVSTAIQTTFKSPEPFSGNKDDEGNNVKLVVAIIASAIAVILIVTIVIIVIIKRRDKAQEEDWPEPIPTISSNGDSTLSNTNVIDTA</sequence>
<dbReference type="PANTHER" id="PTHR22801:SF63">
    <property type="entry name" value="C-TYPE LECTIN DOMAIN-CONTAINING PROTEIN"/>
    <property type="match status" value="1"/>
</dbReference>
<keyword evidence="3" id="KW-1133">Transmembrane helix</keyword>
<keyword evidence="1" id="KW-1015">Disulfide bond</keyword>
<evidence type="ECO:0000256" key="3">
    <source>
        <dbReference type="SAM" id="Phobius"/>
    </source>
</evidence>
<dbReference type="PROSITE" id="PS50041">
    <property type="entry name" value="C_TYPE_LECTIN_2"/>
    <property type="match status" value="2"/>
</dbReference>
<evidence type="ECO:0000256" key="2">
    <source>
        <dbReference type="SAM" id="MobiDB-lite"/>
    </source>
</evidence>
<dbReference type="Proteomes" id="UP000549394">
    <property type="component" value="Unassembled WGS sequence"/>
</dbReference>
<evidence type="ECO:0000256" key="1">
    <source>
        <dbReference type="ARBA" id="ARBA00023157"/>
    </source>
</evidence>
<dbReference type="InterPro" id="IPR018378">
    <property type="entry name" value="C-type_lectin_CS"/>
</dbReference>
<dbReference type="InterPro" id="IPR016186">
    <property type="entry name" value="C-type_lectin-like/link_sf"/>
</dbReference>
<keyword evidence="3" id="KW-0812">Transmembrane</keyword>
<feature type="signal peptide" evidence="4">
    <location>
        <begin position="1"/>
        <end position="21"/>
    </location>
</feature>
<accession>A0A7I8VWF1</accession>
<evidence type="ECO:0000256" key="4">
    <source>
        <dbReference type="SAM" id="SignalP"/>
    </source>
</evidence>
<dbReference type="InterPro" id="IPR016187">
    <property type="entry name" value="CTDL_fold"/>
</dbReference>
<dbReference type="SMART" id="SM00034">
    <property type="entry name" value="CLECT"/>
    <property type="match status" value="2"/>
</dbReference>
<comment type="caution">
    <text evidence="6">The sequence shown here is derived from an EMBL/GenBank/DDBJ whole genome shotgun (WGS) entry which is preliminary data.</text>
</comment>
<evidence type="ECO:0000313" key="7">
    <source>
        <dbReference type="Proteomes" id="UP000549394"/>
    </source>
</evidence>
<feature type="domain" description="C-type lectin" evidence="5">
    <location>
        <begin position="247"/>
        <end position="367"/>
    </location>
</feature>
<feature type="region of interest" description="Disordered" evidence="2">
    <location>
        <begin position="511"/>
        <end position="537"/>
    </location>
</feature>
<keyword evidence="3" id="KW-0472">Membrane</keyword>
<dbReference type="EMBL" id="CAJFCJ010000012">
    <property type="protein sequence ID" value="CAD5120129.1"/>
    <property type="molecule type" value="Genomic_DNA"/>
</dbReference>
<reference evidence="6 7" key="1">
    <citation type="submission" date="2020-08" db="EMBL/GenBank/DDBJ databases">
        <authorList>
            <person name="Hejnol A."/>
        </authorList>
    </citation>
    <scope>NUCLEOTIDE SEQUENCE [LARGE SCALE GENOMIC DNA]</scope>
</reference>
<organism evidence="6 7">
    <name type="scientific">Dimorphilus gyrociliatus</name>
    <dbReference type="NCBI Taxonomy" id="2664684"/>
    <lineage>
        <taxon>Eukaryota</taxon>
        <taxon>Metazoa</taxon>
        <taxon>Spiralia</taxon>
        <taxon>Lophotrochozoa</taxon>
        <taxon>Annelida</taxon>
        <taxon>Polychaeta</taxon>
        <taxon>Polychaeta incertae sedis</taxon>
        <taxon>Dinophilidae</taxon>
        <taxon>Dimorphilus</taxon>
    </lineage>
</organism>
<evidence type="ECO:0000313" key="6">
    <source>
        <dbReference type="EMBL" id="CAD5120129.1"/>
    </source>
</evidence>
<dbReference type="Gene3D" id="3.10.100.10">
    <property type="entry name" value="Mannose-Binding Protein A, subunit A"/>
    <property type="match status" value="3"/>
</dbReference>
<feature type="chain" id="PRO_5029550107" evidence="4">
    <location>
        <begin position="22"/>
        <end position="537"/>
    </location>
</feature>
<protein>
    <submittedName>
        <fullName evidence="6">DgyrCDS8707</fullName>
    </submittedName>
</protein>
<dbReference type="PANTHER" id="PTHR22801">
    <property type="entry name" value="LITHOSTATHINE"/>
    <property type="match status" value="1"/>
</dbReference>
<feature type="domain" description="C-type lectin" evidence="5">
    <location>
        <begin position="30"/>
        <end position="150"/>
    </location>
</feature>